<protein>
    <submittedName>
        <fullName evidence="6">Serine/threonine-protein kinase HipA</fullName>
        <ecNumber evidence="6">2.7.11.1</ecNumber>
    </submittedName>
</protein>
<dbReference type="EMBL" id="JACBZF010000018">
    <property type="protein sequence ID" value="NYH97215.1"/>
    <property type="molecule type" value="Genomic_DNA"/>
</dbReference>
<dbReference type="EC" id="2.7.11.1" evidence="6"/>
<feature type="domain" description="HipA N-terminal subdomain 1" evidence="5">
    <location>
        <begin position="22"/>
        <end position="121"/>
    </location>
</feature>
<evidence type="ECO:0000313" key="7">
    <source>
        <dbReference type="Proteomes" id="UP000522081"/>
    </source>
</evidence>
<dbReference type="GO" id="GO:0004674">
    <property type="term" value="F:protein serine/threonine kinase activity"/>
    <property type="evidence" value="ECO:0007669"/>
    <property type="project" value="UniProtKB-EC"/>
</dbReference>
<keyword evidence="3 6" id="KW-0418">Kinase</keyword>
<dbReference type="Pfam" id="PF13657">
    <property type="entry name" value="Couple_hipA"/>
    <property type="match status" value="1"/>
</dbReference>
<comment type="caution">
    <text evidence="6">The sequence shown here is derived from an EMBL/GenBank/DDBJ whole genome shotgun (WGS) entry which is preliminary data.</text>
</comment>
<feature type="domain" description="HipA-like C-terminal" evidence="4">
    <location>
        <begin position="166"/>
        <end position="395"/>
    </location>
</feature>
<evidence type="ECO:0000313" key="6">
    <source>
        <dbReference type="EMBL" id="NYH97215.1"/>
    </source>
</evidence>
<evidence type="ECO:0000259" key="4">
    <source>
        <dbReference type="Pfam" id="PF07804"/>
    </source>
</evidence>
<dbReference type="PANTHER" id="PTHR37419:SF8">
    <property type="entry name" value="TOXIN YJJJ"/>
    <property type="match status" value="1"/>
</dbReference>
<dbReference type="InterPro" id="IPR012893">
    <property type="entry name" value="HipA-like_C"/>
</dbReference>
<keyword evidence="7" id="KW-1185">Reference proteome</keyword>
<sequence>MKLAPGTPLDILLLTDEGAEPQPVGRLAIADGVAQLEWSAEAIAAGHVLAPLHYPLETGLHAARTREFGGLHGFLADSLPDAWGALLLKRRLQKLGHRYEDLNPVDRLTLVGSRGRGALTFRPATLDAGEGAGAIDLDLLADEARQVLLGEEGELDALLERLGGGSGGARPKVHVGIAADGSLRAGDELAGKGGNTSTQEWPEEWIIKFPALTDPADIGPVEEAYARMARAAGVTMAETRLIPSMGCAHFATRRFDRLAPGKRLHMVSLGGAVEASPHMPSLDYDGFLRAVLAITRDVRDVEQAFRRMVFNVLAHNRDDHVRQHAFLMDGKGVWSLAPAYDLTYSHGPGGEHYMAVMGEGRDITLSHVEALGTRHGIASKRIAAIVGEVRSALADWNAHADDCGVDLSRAEIGEALARQGREFVG</sequence>
<proteinExistence type="inferred from homology"/>
<evidence type="ECO:0000256" key="2">
    <source>
        <dbReference type="ARBA" id="ARBA00022679"/>
    </source>
</evidence>
<keyword evidence="2 6" id="KW-0808">Transferase</keyword>
<dbReference type="Proteomes" id="UP000522081">
    <property type="component" value="Unassembled WGS sequence"/>
</dbReference>
<evidence type="ECO:0000256" key="1">
    <source>
        <dbReference type="ARBA" id="ARBA00010164"/>
    </source>
</evidence>
<evidence type="ECO:0000256" key="3">
    <source>
        <dbReference type="ARBA" id="ARBA00022777"/>
    </source>
</evidence>
<evidence type="ECO:0000259" key="5">
    <source>
        <dbReference type="Pfam" id="PF13657"/>
    </source>
</evidence>
<dbReference type="Pfam" id="PF07804">
    <property type="entry name" value="HipA_C"/>
    <property type="match status" value="1"/>
</dbReference>
<organism evidence="6 7">
    <name type="scientific">Novosphingobium marinum</name>
    <dbReference type="NCBI Taxonomy" id="1514948"/>
    <lineage>
        <taxon>Bacteria</taxon>
        <taxon>Pseudomonadati</taxon>
        <taxon>Pseudomonadota</taxon>
        <taxon>Alphaproteobacteria</taxon>
        <taxon>Sphingomonadales</taxon>
        <taxon>Sphingomonadaceae</taxon>
        <taxon>Novosphingobium</taxon>
    </lineage>
</organism>
<name>A0A7Y9Y1G1_9SPHN</name>
<dbReference type="GO" id="GO:0005829">
    <property type="term" value="C:cytosol"/>
    <property type="evidence" value="ECO:0007669"/>
    <property type="project" value="TreeGrafter"/>
</dbReference>
<reference evidence="6 7" key="1">
    <citation type="submission" date="2020-07" db="EMBL/GenBank/DDBJ databases">
        <title>Genomic Encyclopedia of Type Strains, Phase IV (KMG-IV): sequencing the most valuable type-strain genomes for metagenomic binning, comparative biology and taxonomic classification.</title>
        <authorList>
            <person name="Goeker M."/>
        </authorList>
    </citation>
    <scope>NUCLEOTIDE SEQUENCE [LARGE SCALE GENOMIC DNA]</scope>
    <source>
        <strain evidence="6 7">DSM 29043</strain>
    </source>
</reference>
<gene>
    <name evidence="6" type="ORF">FHS75_003576</name>
</gene>
<dbReference type="InterPro" id="IPR017508">
    <property type="entry name" value="HipA_N1"/>
</dbReference>
<accession>A0A7Y9Y1G1</accession>
<dbReference type="AlphaFoldDB" id="A0A7Y9Y1G1"/>
<dbReference type="RefSeq" id="WP_179408970.1">
    <property type="nucleotide sequence ID" value="NZ_BMGF01000021.1"/>
</dbReference>
<comment type="similarity">
    <text evidence="1">Belongs to the HipA Ser/Thr kinase family.</text>
</comment>
<dbReference type="PANTHER" id="PTHR37419">
    <property type="entry name" value="SERINE/THREONINE-PROTEIN KINASE TOXIN HIPA"/>
    <property type="match status" value="1"/>
</dbReference>
<dbReference type="InterPro" id="IPR052028">
    <property type="entry name" value="HipA_Ser/Thr_kinase"/>
</dbReference>